<reference evidence="2" key="1">
    <citation type="journal article" date="2018" name="PLoS Negl. Trop. Dis.">
        <title>Sialome diversity of ticks revealed by RNAseq of single tick salivary glands.</title>
        <authorList>
            <person name="Perner J."/>
            <person name="Kropackova S."/>
            <person name="Kopacek P."/>
            <person name="Ribeiro J.M."/>
        </authorList>
    </citation>
    <scope>NUCLEOTIDE SEQUENCE</scope>
    <source>
        <strain evidence="2">Siblings of single egg batch collected in Ceske Budejovice</strain>
        <tissue evidence="2">Salivary glands</tissue>
    </source>
</reference>
<feature type="non-terminal residue" evidence="2">
    <location>
        <position position="1"/>
    </location>
</feature>
<feature type="domain" description="Endonuclease/exonuclease/phosphatase" evidence="1">
    <location>
        <begin position="100"/>
        <end position="206"/>
    </location>
</feature>
<proteinExistence type="predicted"/>
<dbReference type="SUPFAM" id="SSF56219">
    <property type="entry name" value="DNase I-like"/>
    <property type="match status" value="1"/>
</dbReference>
<dbReference type="Pfam" id="PF14529">
    <property type="entry name" value="Exo_endo_phos_2"/>
    <property type="match status" value="1"/>
</dbReference>
<evidence type="ECO:0000259" key="1">
    <source>
        <dbReference type="Pfam" id="PF14529"/>
    </source>
</evidence>
<protein>
    <recommendedName>
        <fullName evidence="1">Endonuclease/exonuclease/phosphatase domain-containing protein</fullName>
    </recommendedName>
</protein>
<dbReference type="PANTHER" id="PTHR33395:SF22">
    <property type="entry name" value="REVERSE TRANSCRIPTASE DOMAIN-CONTAINING PROTEIN"/>
    <property type="match status" value="1"/>
</dbReference>
<dbReference type="InterPro" id="IPR005135">
    <property type="entry name" value="Endo/exonuclease/phosphatase"/>
</dbReference>
<dbReference type="GO" id="GO:0003824">
    <property type="term" value="F:catalytic activity"/>
    <property type="evidence" value="ECO:0007669"/>
    <property type="project" value="InterPro"/>
</dbReference>
<name>A0A147BJG7_IXORI</name>
<organism evidence="2">
    <name type="scientific">Ixodes ricinus</name>
    <name type="common">Common tick</name>
    <name type="synonym">Acarus ricinus</name>
    <dbReference type="NCBI Taxonomy" id="34613"/>
    <lineage>
        <taxon>Eukaryota</taxon>
        <taxon>Metazoa</taxon>
        <taxon>Ecdysozoa</taxon>
        <taxon>Arthropoda</taxon>
        <taxon>Chelicerata</taxon>
        <taxon>Arachnida</taxon>
        <taxon>Acari</taxon>
        <taxon>Parasitiformes</taxon>
        <taxon>Ixodida</taxon>
        <taxon>Ixodoidea</taxon>
        <taxon>Ixodidae</taxon>
        <taxon>Ixodinae</taxon>
        <taxon>Ixodes</taxon>
    </lineage>
</organism>
<sequence>VMVINCRSIKNKVDEFMGLLQTVKPVIVLATESWLDATVVSSEVFPDNYTVYRKDRNLHGGGVFILVDKNIPTTPILIPDVNIETVWCQMSVNGKHISVGVFYRPPNEGSEVLEELTDIILEASKEYVLLGGDSNLPYLVWEDGKAHGSGGSLHTNINAILEMFDLTECVTEGTRLLKILDLLLCNLPGAIDNVCVIPGISDHRVVTAALAHPTVHKGKCQERRVYYYDKGNNDAIKNELVILLPYFLKQADDIGIDELWNIFKLKVHELVDNYVPSGMQSSKTKDKPWVTKEVKQIIKRKRRAYLRFRDNGGAANRSSLEQSDTLFKTAVKGAKEKYYEKLDAKLKMHPKEFWKAVKVNKKDDTSLPPLLLNDQLIVDDKNKATCLNNYLESVFSKATKTICYPTVRSVVEHAMSPVEITYNGIALLLRDLDIKKSSGPVNISPLILKNGSVEIANYLCVLYYKSLRDQKLPADWKIGNVVLIHKSGSKNSVENYRPISLTCICCKLMEHVIYSNLITDMNIDNFLIRDQHGFRSGASCVTVLVDAFDFLASAMNLGIK</sequence>
<dbReference type="AlphaFoldDB" id="A0A147BJG7"/>
<dbReference type="Gene3D" id="3.60.10.10">
    <property type="entry name" value="Endonuclease/exonuclease/phosphatase"/>
    <property type="match status" value="1"/>
</dbReference>
<dbReference type="InterPro" id="IPR036691">
    <property type="entry name" value="Endo/exonu/phosph_ase_sf"/>
</dbReference>
<dbReference type="PANTHER" id="PTHR33395">
    <property type="entry name" value="TRANSCRIPTASE, PUTATIVE-RELATED-RELATED"/>
    <property type="match status" value="1"/>
</dbReference>
<accession>A0A147BJG7</accession>
<dbReference type="EMBL" id="GEGO01004477">
    <property type="protein sequence ID" value="JAR90927.1"/>
    <property type="molecule type" value="Transcribed_RNA"/>
</dbReference>
<evidence type="ECO:0000313" key="2">
    <source>
        <dbReference type="EMBL" id="JAR90927.1"/>
    </source>
</evidence>